<evidence type="ECO:0000313" key="15">
    <source>
        <dbReference type="EMBL" id="MBB4932160.1"/>
    </source>
</evidence>
<dbReference type="InterPro" id="IPR006108">
    <property type="entry name" value="3HC_DH_C"/>
</dbReference>
<dbReference type="Proteomes" id="UP000523007">
    <property type="component" value="Unassembled WGS sequence"/>
</dbReference>
<dbReference type="SUPFAM" id="SSF48179">
    <property type="entry name" value="6-phosphogluconate dehydrogenase C-terminal domain-like"/>
    <property type="match status" value="2"/>
</dbReference>
<keyword evidence="8" id="KW-0520">NAD</keyword>
<evidence type="ECO:0000256" key="6">
    <source>
        <dbReference type="ARBA" id="ARBA00022963"/>
    </source>
</evidence>
<evidence type="ECO:0000256" key="2">
    <source>
        <dbReference type="ARBA" id="ARBA00005086"/>
    </source>
</evidence>
<dbReference type="GO" id="GO:0016509">
    <property type="term" value="F:long-chain (3S)-3-hydroxyacyl-CoA dehydrogenase (NAD+) activity"/>
    <property type="evidence" value="ECO:0007669"/>
    <property type="project" value="TreeGrafter"/>
</dbReference>
<dbReference type="UniPathway" id="UPA00659"/>
<dbReference type="GO" id="GO:0004300">
    <property type="term" value="F:enoyl-CoA hydratase activity"/>
    <property type="evidence" value="ECO:0007669"/>
    <property type="project" value="TreeGrafter"/>
</dbReference>
<evidence type="ECO:0000256" key="10">
    <source>
        <dbReference type="ARBA" id="ARBA00023239"/>
    </source>
</evidence>
<dbReference type="InterPro" id="IPR029045">
    <property type="entry name" value="ClpP/crotonase-like_dom_sf"/>
</dbReference>
<dbReference type="InterPro" id="IPR008927">
    <property type="entry name" value="6-PGluconate_DH-like_C_sf"/>
</dbReference>
<organism evidence="15 16">
    <name type="scientific">Lipingzhangella halophila</name>
    <dbReference type="NCBI Taxonomy" id="1783352"/>
    <lineage>
        <taxon>Bacteria</taxon>
        <taxon>Bacillati</taxon>
        <taxon>Actinomycetota</taxon>
        <taxon>Actinomycetes</taxon>
        <taxon>Streptosporangiales</taxon>
        <taxon>Nocardiopsidaceae</taxon>
        <taxon>Lipingzhangella</taxon>
    </lineage>
</organism>
<comment type="pathway">
    <text evidence="1">Lipid metabolism; fatty acid beta-oxidation.</text>
</comment>
<dbReference type="RefSeq" id="WP_184579417.1">
    <property type="nucleotide sequence ID" value="NZ_JACHJT010000001.1"/>
</dbReference>
<dbReference type="InterPro" id="IPR050136">
    <property type="entry name" value="FA_oxidation_alpha_subunit"/>
</dbReference>
<sequence>MSNPNDAARTATPGAEEVAAQFADEVVTKALARDVALPYGAGTAVLITLDNGHDHNKPNTFGPTGLTSLGAAIDAAAARTDIAAVAVTGKPFIFAVGADLTGVPQVENREQAHTIGRLGHDVFRKLGELTVPTFAFVNGAAMGGGVEVALHCDYRTVSTGVTALALPEVFLGLVPGWGGTYLLPNLIGAEAALKLIVDNPLAQNKTINGRKAHEMGIADTIFEPADFVEESLRWAARVVNGAVAVRRAEVDKGEAWTNAVANTRFQVEGKLNGAAPAPVRALDLVDEARYRTRDEGFAAEDDALADLIMSDQLKAGLYAFDLTQKRARKPAGAPAKELARPITKVGVVGAGLMAGQLALLFARRLNVPVVLTDLDQERLDRGVEYVHGEVDMLLAKGRVSPDTATRLKGLVTGSLTKDSFADADFVIEAVFERMDIKQQVFAEVEEVVSAEAVLATNTSSLSVSEMAHGLRHPERVVGFHFFNPVAVLPLLEIVRGERTDDATLATAFATAKTLKKTAVLCADAPAFVVNRLLTLFMGEVLGAVEEGTDPEVADRAVAPLGLPMPPLMLLQLVGPAVALHVSETLSAAFPDRFHVSEPHRRLVEANKTELFGSDLQLDPEVRELFTGGDNPSTGEQILNRALEALAREIRIMLDEGVVAEPADIDLCLITGAGWPFHLGGITPYLDWTGIAQKVNGAPFHPDGPKAI</sequence>
<comment type="similarity">
    <text evidence="3">In the central section; belongs to the 3-hydroxyacyl-CoA dehydrogenase family.</text>
</comment>
<keyword evidence="5" id="KW-0276">Fatty acid metabolism</keyword>
<dbReference type="InterPro" id="IPR013328">
    <property type="entry name" value="6PGD_dom2"/>
</dbReference>
<evidence type="ECO:0000259" key="13">
    <source>
        <dbReference type="Pfam" id="PF00725"/>
    </source>
</evidence>
<feature type="domain" description="3-hydroxyacyl-CoA dehydrogenase NAD binding" evidence="14">
    <location>
        <begin position="344"/>
        <end position="523"/>
    </location>
</feature>
<evidence type="ECO:0000256" key="11">
    <source>
        <dbReference type="ARBA" id="ARBA00023268"/>
    </source>
</evidence>
<gene>
    <name evidence="15" type="ORF">F4561_002980</name>
</gene>
<comment type="caution">
    <text evidence="15">The sequence shown here is derived from an EMBL/GenBank/DDBJ whole genome shotgun (WGS) entry which is preliminary data.</text>
</comment>
<dbReference type="Gene3D" id="1.10.1040.10">
    <property type="entry name" value="N-(1-d-carboxylethyl)-l-norvaline Dehydrogenase, domain 2"/>
    <property type="match status" value="2"/>
</dbReference>
<evidence type="ECO:0000256" key="5">
    <source>
        <dbReference type="ARBA" id="ARBA00022832"/>
    </source>
</evidence>
<evidence type="ECO:0000256" key="7">
    <source>
        <dbReference type="ARBA" id="ARBA00023002"/>
    </source>
</evidence>
<evidence type="ECO:0000256" key="3">
    <source>
        <dbReference type="ARBA" id="ARBA00007005"/>
    </source>
</evidence>
<dbReference type="GO" id="GO:0070403">
    <property type="term" value="F:NAD+ binding"/>
    <property type="evidence" value="ECO:0007669"/>
    <property type="project" value="InterPro"/>
</dbReference>
<reference evidence="15 16" key="1">
    <citation type="submission" date="2020-08" db="EMBL/GenBank/DDBJ databases">
        <title>Sequencing the genomes of 1000 actinobacteria strains.</title>
        <authorList>
            <person name="Klenk H.-P."/>
        </authorList>
    </citation>
    <scope>NUCLEOTIDE SEQUENCE [LARGE SCALE GENOMIC DNA]</scope>
    <source>
        <strain evidence="15 16">DSM 102030</strain>
    </source>
</reference>
<evidence type="ECO:0000256" key="9">
    <source>
        <dbReference type="ARBA" id="ARBA00023098"/>
    </source>
</evidence>
<dbReference type="Pfam" id="PF00725">
    <property type="entry name" value="3HCDH"/>
    <property type="match status" value="1"/>
</dbReference>
<dbReference type="EMBL" id="JACHJT010000001">
    <property type="protein sequence ID" value="MBB4932160.1"/>
    <property type="molecule type" value="Genomic_DNA"/>
</dbReference>
<dbReference type="CDD" id="cd06558">
    <property type="entry name" value="crotonase-like"/>
    <property type="match status" value="1"/>
</dbReference>
<evidence type="ECO:0000256" key="12">
    <source>
        <dbReference type="ARBA" id="ARBA00049556"/>
    </source>
</evidence>
<keyword evidence="7" id="KW-0560">Oxidoreductase</keyword>
<dbReference type="Gene3D" id="3.90.226.10">
    <property type="entry name" value="2-enoyl-CoA Hydratase, Chain A, domain 1"/>
    <property type="match status" value="1"/>
</dbReference>
<feature type="domain" description="3-hydroxyacyl-CoA dehydrogenase C-terminal" evidence="13">
    <location>
        <begin position="527"/>
        <end position="608"/>
    </location>
</feature>
<keyword evidence="16" id="KW-1185">Reference proteome</keyword>
<evidence type="ECO:0000256" key="4">
    <source>
        <dbReference type="ARBA" id="ARBA00009463"/>
    </source>
</evidence>
<dbReference type="InterPro" id="IPR001753">
    <property type="entry name" value="Enoyl-CoA_hydra/iso"/>
</dbReference>
<evidence type="ECO:0000256" key="1">
    <source>
        <dbReference type="ARBA" id="ARBA00005005"/>
    </source>
</evidence>
<dbReference type="PANTHER" id="PTHR43612:SF3">
    <property type="entry name" value="TRIFUNCTIONAL ENZYME SUBUNIT ALPHA, MITOCHONDRIAL"/>
    <property type="match status" value="1"/>
</dbReference>
<dbReference type="InterPro" id="IPR006176">
    <property type="entry name" value="3-OHacyl-CoA_DH_NAD-bd"/>
</dbReference>
<evidence type="ECO:0000256" key="8">
    <source>
        <dbReference type="ARBA" id="ARBA00023027"/>
    </source>
</evidence>
<comment type="pathway">
    <text evidence="2">Lipid metabolism; butanoate metabolism.</text>
</comment>
<dbReference type="Pfam" id="PF02737">
    <property type="entry name" value="3HCDH_N"/>
    <property type="match status" value="1"/>
</dbReference>
<dbReference type="FunFam" id="3.40.50.720:FF:000009">
    <property type="entry name" value="Fatty oxidation complex, alpha subunit"/>
    <property type="match status" value="1"/>
</dbReference>
<protein>
    <submittedName>
        <fullName evidence="15">3-hydroxyacyl-CoA dehydrogenase/enoyl-CoA hydratase/carnithine racemase</fullName>
    </submittedName>
</protein>
<dbReference type="SUPFAM" id="SSF51735">
    <property type="entry name" value="NAD(P)-binding Rossmann-fold domains"/>
    <property type="match status" value="1"/>
</dbReference>
<dbReference type="InterPro" id="IPR036291">
    <property type="entry name" value="NAD(P)-bd_dom_sf"/>
</dbReference>
<comment type="catalytic activity">
    <reaction evidence="12">
        <text>a (3S)-3-hydroxyacyl-CoA + NAD(+) = a 3-oxoacyl-CoA + NADH + H(+)</text>
        <dbReference type="Rhea" id="RHEA:22432"/>
        <dbReference type="ChEBI" id="CHEBI:15378"/>
        <dbReference type="ChEBI" id="CHEBI:57318"/>
        <dbReference type="ChEBI" id="CHEBI:57540"/>
        <dbReference type="ChEBI" id="CHEBI:57945"/>
        <dbReference type="ChEBI" id="CHEBI:90726"/>
        <dbReference type="EC" id="1.1.1.35"/>
    </reaction>
</comment>
<comment type="similarity">
    <text evidence="4">Belongs to the 3-hydroxyacyl-CoA dehydrogenase family.</text>
</comment>
<keyword evidence="9" id="KW-0443">Lipid metabolism</keyword>
<name>A0A7W7W3X9_9ACTN</name>
<dbReference type="PANTHER" id="PTHR43612">
    <property type="entry name" value="TRIFUNCTIONAL ENZYME SUBUNIT ALPHA"/>
    <property type="match status" value="1"/>
</dbReference>
<evidence type="ECO:0000313" key="16">
    <source>
        <dbReference type="Proteomes" id="UP000523007"/>
    </source>
</evidence>
<dbReference type="Gene3D" id="3.40.50.720">
    <property type="entry name" value="NAD(P)-binding Rossmann-like Domain"/>
    <property type="match status" value="1"/>
</dbReference>
<keyword evidence="10" id="KW-0456">Lyase</keyword>
<dbReference type="SUPFAM" id="SSF52096">
    <property type="entry name" value="ClpP/crotonase"/>
    <property type="match status" value="1"/>
</dbReference>
<dbReference type="GO" id="GO:0006635">
    <property type="term" value="P:fatty acid beta-oxidation"/>
    <property type="evidence" value="ECO:0007669"/>
    <property type="project" value="UniProtKB-UniPathway"/>
</dbReference>
<keyword evidence="11" id="KW-0511">Multifunctional enzyme</keyword>
<keyword evidence="6" id="KW-0442">Lipid degradation</keyword>
<dbReference type="Pfam" id="PF00378">
    <property type="entry name" value="ECH_1"/>
    <property type="match status" value="1"/>
</dbReference>
<proteinExistence type="inferred from homology"/>
<evidence type="ECO:0000259" key="14">
    <source>
        <dbReference type="Pfam" id="PF02737"/>
    </source>
</evidence>
<accession>A0A7W7W3X9</accession>
<dbReference type="AlphaFoldDB" id="A0A7W7W3X9"/>